<dbReference type="Gene3D" id="3.40.1180.10">
    <property type="entry name" value="Decaprenyl diphosphate synthase-like"/>
    <property type="match status" value="1"/>
</dbReference>
<dbReference type="GO" id="GO:0000287">
    <property type="term" value="F:magnesium ion binding"/>
    <property type="evidence" value="ECO:0007669"/>
    <property type="project" value="UniProtKB-UniRule"/>
</dbReference>
<comment type="cofactor">
    <cofactor evidence="2">
        <name>Mg(2+)</name>
        <dbReference type="ChEBI" id="CHEBI:18420"/>
    </cofactor>
    <text evidence="2">Binds 2 magnesium ions per subunit.</text>
</comment>
<feature type="binding site" evidence="2">
    <location>
        <position position="210"/>
    </location>
    <ligand>
        <name>Mg(2+)</name>
        <dbReference type="ChEBI" id="CHEBI:18420"/>
    </ligand>
</feature>
<dbReference type="PROSITE" id="PS01066">
    <property type="entry name" value="UPP_SYNTHASE"/>
    <property type="match status" value="1"/>
</dbReference>
<evidence type="ECO:0000256" key="1">
    <source>
        <dbReference type="ARBA" id="ARBA00022679"/>
    </source>
</evidence>
<feature type="binding site" evidence="2">
    <location>
        <position position="23"/>
    </location>
    <ligand>
        <name>Mg(2+)</name>
        <dbReference type="ChEBI" id="CHEBI:18420"/>
    </ligand>
</feature>
<comment type="caution">
    <text evidence="3">The sequence shown here is derived from an EMBL/GenBank/DDBJ whole genome shotgun (WGS) entry which is preliminary data.</text>
</comment>
<dbReference type="PANTHER" id="PTHR10291:SF0">
    <property type="entry name" value="DEHYDRODOLICHYL DIPHOSPHATE SYNTHASE 2"/>
    <property type="match status" value="1"/>
</dbReference>
<comment type="similarity">
    <text evidence="2">Belongs to the UPP synthase family.</text>
</comment>
<proteinExistence type="inferred from homology"/>
<dbReference type="NCBIfam" id="TIGR00055">
    <property type="entry name" value="uppS"/>
    <property type="match status" value="1"/>
</dbReference>
<evidence type="ECO:0000256" key="2">
    <source>
        <dbReference type="HAMAP-Rule" id="MF_01139"/>
    </source>
</evidence>
<evidence type="ECO:0000313" key="3">
    <source>
        <dbReference type="EMBL" id="TCO83713.1"/>
    </source>
</evidence>
<dbReference type="RefSeq" id="WP_424450008.1">
    <property type="nucleotide sequence ID" value="NZ_SLWY01000001.1"/>
</dbReference>
<dbReference type="InterPro" id="IPR018520">
    <property type="entry name" value="UPP_synth-like_CS"/>
</dbReference>
<feature type="binding site" evidence="2">
    <location>
        <begin position="24"/>
        <end position="27"/>
    </location>
    <ligand>
        <name>substrate</name>
    </ligand>
</feature>
<keyword evidence="1 2" id="KW-0808">Transferase</keyword>
<keyword evidence="2" id="KW-0961">Cell wall biogenesis/degradation</keyword>
<reference evidence="3 4" key="1">
    <citation type="submission" date="2019-03" db="EMBL/GenBank/DDBJ databases">
        <title>Genomic Encyclopedia of Type Strains, Phase IV (KMG-IV): sequencing the most valuable type-strain genomes for metagenomic binning, comparative biology and taxonomic classification.</title>
        <authorList>
            <person name="Goeker M."/>
        </authorList>
    </citation>
    <scope>NUCLEOTIDE SEQUENCE [LARGE SCALE GENOMIC DNA]</scope>
    <source>
        <strain evidence="3 4">DSM 25287</strain>
    </source>
</reference>
<feature type="active site" evidence="2">
    <location>
        <position position="23"/>
    </location>
</feature>
<dbReference type="GO" id="GO:0008834">
    <property type="term" value="F:ditrans,polycis-undecaprenyl-diphosphate synthase [(2E,6E)-farnesyl-diphosphate specific] activity"/>
    <property type="evidence" value="ECO:0007669"/>
    <property type="project" value="UniProtKB-UniRule"/>
</dbReference>
<feature type="binding site" evidence="2">
    <location>
        <position position="36"/>
    </location>
    <ligand>
        <name>substrate</name>
    </ligand>
</feature>
<organism evidence="3 4">
    <name type="scientific">Plasticicumulans lactativorans</name>
    <dbReference type="NCBI Taxonomy" id="1133106"/>
    <lineage>
        <taxon>Bacteria</taxon>
        <taxon>Pseudomonadati</taxon>
        <taxon>Pseudomonadota</taxon>
        <taxon>Gammaproteobacteria</taxon>
        <taxon>Candidatus Competibacteraceae</taxon>
        <taxon>Plasticicumulans</taxon>
    </lineage>
</organism>
<dbReference type="FunFam" id="3.40.1180.10:FF:000001">
    <property type="entry name" value="(2E,6E)-farnesyl-diphosphate-specific ditrans,polycis-undecaprenyl-diphosphate synthase"/>
    <property type="match status" value="1"/>
</dbReference>
<sequence>MNKAEDERRAAADLPRHVAIIMDGNGRWARQRRLPRPLGHREGVKALRRVVQHGIDRGIEVMTFFAFSSENWRRPALEVKLLMGLFAIVLRSEMKRLMANNARLRFIGDRSAFSPRLVEAMAQAEETTGRNTGTTIVIAANYGGRWDIAQAARRLALDAAAGRVSADSIGVDTLAPYLSLSDLPEPDLFIRTGGEERISNFLLWQMAYTEFFFTDRLWPEFDEAALDEAVASFGKRQRRFGRTGDQIEQGSGA</sequence>
<comment type="function">
    <text evidence="2">Catalyzes the sequential condensation of isopentenyl diphosphate (IPP) with (2E,6E)-farnesyl diphosphate (E,E-FPP) to yield (2Z,6Z,10Z,14Z,18Z,22Z,26Z,30Z,34E,38E)-undecaprenyl diphosphate (di-trans,octa-cis-UPP). UPP is the precursor of glycosyl carrier lipid in the biosynthesis of bacterial cell wall polysaccharide components such as peptidoglycan and lipopolysaccharide.</text>
</comment>
<dbReference type="Pfam" id="PF01255">
    <property type="entry name" value="Prenyltransf"/>
    <property type="match status" value="1"/>
</dbReference>
<accession>A0A4R2LKA7</accession>
<dbReference type="EMBL" id="SLWY01000001">
    <property type="protein sequence ID" value="TCO83713.1"/>
    <property type="molecule type" value="Genomic_DNA"/>
</dbReference>
<dbReference type="AlphaFoldDB" id="A0A4R2LKA7"/>
<keyword evidence="4" id="KW-1185">Reference proteome</keyword>
<comment type="catalytic activity">
    <reaction evidence="2">
        <text>8 isopentenyl diphosphate + (2E,6E)-farnesyl diphosphate = di-trans,octa-cis-undecaprenyl diphosphate + 8 diphosphate</text>
        <dbReference type="Rhea" id="RHEA:27551"/>
        <dbReference type="ChEBI" id="CHEBI:33019"/>
        <dbReference type="ChEBI" id="CHEBI:58405"/>
        <dbReference type="ChEBI" id="CHEBI:128769"/>
        <dbReference type="ChEBI" id="CHEBI:175763"/>
        <dbReference type="EC" id="2.5.1.31"/>
    </reaction>
</comment>
<dbReference type="GO" id="GO:0016094">
    <property type="term" value="P:polyprenol biosynthetic process"/>
    <property type="evidence" value="ECO:0007669"/>
    <property type="project" value="TreeGrafter"/>
</dbReference>
<keyword evidence="2" id="KW-0479">Metal-binding</keyword>
<gene>
    <name evidence="2" type="primary">uppS</name>
    <name evidence="3" type="ORF">EV699_10197</name>
</gene>
<feature type="binding site" evidence="2">
    <location>
        <begin position="68"/>
        <end position="70"/>
    </location>
    <ligand>
        <name>substrate</name>
    </ligand>
</feature>
<dbReference type="GO" id="GO:0008360">
    <property type="term" value="P:regulation of cell shape"/>
    <property type="evidence" value="ECO:0007669"/>
    <property type="project" value="UniProtKB-KW"/>
</dbReference>
<dbReference type="InterPro" id="IPR036424">
    <property type="entry name" value="UPP_synth-like_sf"/>
</dbReference>
<feature type="binding site" evidence="2">
    <location>
        <position position="72"/>
    </location>
    <ligand>
        <name>substrate</name>
    </ligand>
</feature>
<dbReference type="InterPro" id="IPR001441">
    <property type="entry name" value="UPP_synth-like"/>
</dbReference>
<protein>
    <recommendedName>
        <fullName evidence="2">Ditrans,polycis-undecaprenyl-diphosphate synthase ((2E,6E)-farnesyl-diphosphate specific)</fullName>
        <ecNumber evidence="2">2.5.1.31</ecNumber>
    </recommendedName>
    <alternativeName>
        <fullName evidence="2">Ditrans,polycis-undecaprenylcistransferase</fullName>
    </alternativeName>
    <alternativeName>
        <fullName evidence="2">Undecaprenyl diphosphate synthase</fullName>
        <shortName evidence="2">UDS</shortName>
    </alternativeName>
    <alternativeName>
        <fullName evidence="2">Undecaprenyl pyrophosphate synthase</fullName>
        <shortName evidence="2">UPP synthase</shortName>
    </alternativeName>
</protein>
<dbReference type="GO" id="GO:0071555">
    <property type="term" value="P:cell wall organization"/>
    <property type="evidence" value="ECO:0007669"/>
    <property type="project" value="UniProtKB-KW"/>
</dbReference>
<dbReference type="SUPFAM" id="SSF64005">
    <property type="entry name" value="Undecaprenyl diphosphate synthase"/>
    <property type="match status" value="1"/>
</dbReference>
<dbReference type="GO" id="GO:0009252">
    <property type="term" value="P:peptidoglycan biosynthetic process"/>
    <property type="evidence" value="ECO:0007669"/>
    <property type="project" value="UniProtKB-UniRule"/>
</dbReference>
<feature type="active site" description="Proton acceptor" evidence="2">
    <location>
        <position position="71"/>
    </location>
</feature>
<keyword evidence="2" id="KW-0573">Peptidoglycan synthesis</keyword>
<keyword evidence="2" id="KW-0460">Magnesium</keyword>
<dbReference type="GO" id="GO:0005829">
    <property type="term" value="C:cytosol"/>
    <property type="evidence" value="ECO:0007669"/>
    <property type="project" value="TreeGrafter"/>
</dbReference>
<name>A0A4R2LKA7_9GAMM</name>
<feature type="binding site" evidence="2">
    <location>
        <position position="28"/>
    </location>
    <ligand>
        <name>substrate</name>
    </ligand>
</feature>
<dbReference type="Proteomes" id="UP000295765">
    <property type="component" value="Unassembled WGS sequence"/>
</dbReference>
<feature type="binding site" evidence="2">
    <location>
        <position position="191"/>
    </location>
    <ligand>
        <name>substrate</name>
    </ligand>
</feature>
<dbReference type="HAMAP" id="MF_01139">
    <property type="entry name" value="ISPT"/>
    <property type="match status" value="1"/>
</dbReference>
<feature type="binding site" evidence="2">
    <location>
        <begin position="197"/>
        <end position="199"/>
    </location>
    <ligand>
        <name>substrate</name>
    </ligand>
</feature>
<feature type="binding site" evidence="2">
    <location>
        <position position="40"/>
    </location>
    <ligand>
        <name>substrate</name>
    </ligand>
</feature>
<dbReference type="CDD" id="cd00475">
    <property type="entry name" value="Cis_IPPS"/>
    <property type="match status" value="1"/>
</dbReference>
<dbReference type="PANTHER" id="PTHR10291">
    <property type="entry name" value="DEHYDRODOLICHYL DIPHOSPHATE SYNTHASE FAMILY MEMBER"/>
    <property type="match status" value="1"/>
</dbReference>
<feature type="binding site" evidence="2">
    <location>
        <position position="74"/>
    </location>
    <ligand>
        <name>substrate</name>
    </ligand>
</feature>
<keyword evidence="2" id="KW-0133">Cell shape</keyword>
<comment type="subunit">
    <text evidence="2">Homodimer.</text>
</comment>
<dbReference type="EC" id="2.5.1.31" evidence="2"/>
<evidence type="ECO:0000313" key="4">
    <source>
        <dbReference type="Proteomes" id="UP000295765"/>
    </source>
</evidence>